<accession>E0S6A7</accession>
<protein>
    <recommendedName>
        <fullName evidence="3">Origin recognition complex subunit 4</fullName>
    </recommendedName>
</protein>
<dbReference type="Proteomes" id="UP000002313">
    <property type="component" value="Chromosome III"/>
</dbReference>
<sequence length="283" mass="32778">MYGTAKIVGECFKETICEITRLIDKNGEHLLLCGPDQEILQAIVGVVKSHAEKISRTVVKVLPTTPKDESPDGKVFFIDIEGEMPISRQLHVYHYLEKTRTHPCCLLLVSNSCTSLDRLERRIKSRFNHRIFFTGFLPFELYRTLHMQLAATDNEEEIQRQYNIDPSISVLLKKIVLKKYSIPEYSIETLYSLLNPVHVALTMMAFKRRIKYISCVPEFRAFTSDANELRGVTNMEILFYFLDILDFGLIDREGVLLVDMSSFKKHVSGCRPLYLRNLMYKNL</sequence>
<organism evidence="1 2">
    <name type="scientific">Encephalitozoon intestinalis (strain ATCC 50506)</name>
    <name type="common">Microsporidian parasite</name>
    <name type="synonym">Septata intestinalis</name>
    <dbReference type="NCBI Taxonomy" id="876142"/>
    <lineage>
        <taxon>Eukaryota</taxon>
        <taxon>Fungi</taxon>
        <taxon>Fungi incertae sedis</taxon>
        <taxon>Microsporidia</taxon>
        <taxon>Unikaryonidae</taxon>
        <taxon>Encephalitozoon</taxon>
    </lineage>
</organism>
<gene>
    <name evidence="1" type="ORF">Eint_030980</name>
</gene>
<evidence type="ECO:0000313" key="2">
    <source>
        <dbReference type="Proteomes" id="UP000002313"/>
    </source>
</evidence>
<evidence type="ECO:0008006" key="3">
    <source>
        <dbReference type="Google" id="ProtNLM"/>
    </source>
</evidence>
<reference evidence="1 2" key="2">
    <citation type="journal article" date="2012" name="Proc. Natl. Acad. Sci. U.S.A.">
        <title>Gain and loss of multiple functionally related, horizontally transferred genes in the reduced genomes of two microsporidian parasites.</title>
        <authorList>
            <person name="Pombert J.-F."/>
            <person name="Selman M."/>
            <person name="Burki F."/>
            <person name="Bardell F.T."/>
            <person name="Farinelli L."/>
            <person name="Solter L.F."/>
            <person name="Whitman D.W."/>
            <person name="Weiss L.M."/>
            <person name="Corradi N."/>
            <person name="Keeling P.J."/>
        </authorList>
    </citation>
    <scope>NUCLEOTIDE SEQUENCE [LARGE SCALE GENOMIC DNA]</scope>
    <source>
        <strain evidence="1 2">ATCC 50506</strain>
    </source>
</reference>
<dbReference type="VEuPathDB" id="MicrosporidiaDB:Eint_030980"/>
<evidence type="ECO:0000313" key="1">
    <source>
        <dbReference type="EMBL" id="ADM11242.1"/>
    </source>
</evidence>
<proteinExistence type="predicted"/>
<reference evidence="1 2" key="1">
    <citation type="journal article" date="2010" name="Nat. Commun.">
        <title>The complete sequence of the smallest known nuclear genome from the microsporidian Encephalitozoon intestinalis.</title>
        <authorList>
            <person name="Corradi N."/>
            <person name="Pombert J.-F."/>
            <person name="Farinelli L."/>
            <person name="Didier E.S."/>
            <person name="Keeling P.J."/>
        </authorList>
    </citation>
    <scope>NUCLEOTIDE SEQUENCE [LARGE SCALE GENOMIC DNA]</scope>
    <source>
        <strain evidence="1 2">ATCC 50506</strain>
    </source>
</reference>
<dbReference type="EMBL" id="CP001944">
    <property type="protein sequence ID" value="ADM11242.1"/>
    <property type="molecule type" value="Genomic_DNA"/>
</dbReference>
<dbReference type="AlphaFoldDB" id="E0S6A7"/>
<dbReference type="GeneID" id="9698855"/>
<dbReference type="HOGENOM" id="CLU_086720_0_0_1"/>
<dbReference type="OrthoDB" id="2189670at2759"/>
<dbReference type="KEGG" id="ein:Eint_030980"/>
<name>E0S6A7_ENCIT</name>
<dbReference type="RefSeq" id="XP_003072602.1">
    <property type="nucleotide sequence ID" value="XM_003072556.1"/>
</dbReference>
<keyword evidence="2" id="KW-1185">Reference proteome</keyword>